<dbReference type="Proteomes" id="UP000242687">
    <property type="component" value="Unassembled WGS sequence"/>
</dbReference>
<proteinExistence type="predicted"/>
<dbReference type="OrthoDB" id="9935701at2"/>
<dbReference type="EMBL" id="PGFJ01000001">
    <property type="protein sequence ID" value="PJJ83115.1"/>
    <property type="molecule type" value="Genomic_DNA"/>
</dbReference>
<gene>
    <name evidence="1" type="ORF">CLV57_0093</name>
</gene>
<evidence type="ECO:0000313" key="2">
    <source>
        <dbReference type="Proteomes" id="UP000242687"/>
    </source>
</evidence>
<accession>A0A2H9VQM7</accession>
<protein>
    <submittedName>
        <fullName evidence="1">Uncharacterized protein</fullName>
    </submittedName>
</protein>
<reference evidence="1 2" key="1">
    <citation type="submission" date="2017-11" db="EMBL/GenBank/DDBJ databases">
        <title>Genomic Encyclopedia of Archaeal and Bacterial Type Strains, Phase II (KMG-II): From Individual Species to Whole Genera.</title>
        <authorList>
            <person name="Goeker M."/>
        </authorList>
    </citation>
    <scope>NUCLEOTIDE SEQUENCE [LARGE SCALE GENOMIC DNA]</scope>
    <source>
        <strain evidence="1 2">DSM 28175</strain>
    </source>
</reference>
<dbReference type="AlphaFoldDB" id="A0A2H9VQM7"/>
<organism evidence="1 2">
    <name type="scientific">Mucilaginibacter auburnensis</name>
    <dbReference type="NCBI Taxonomy" id="1457233"/>
    <lineage>
        <taxon>Bacteria</taxon>
        <taxon>Pseudomonadati</taxon>
        <taxon>Bacteroidota</taxon>
        <taxon>Sphingobacteriia</taxon>
        <taxon>Sphingobacteriales</taxon>
        <taxon>Sphingobacteriaceae</taxon>
        <taxon>Mucilaginibacter</taxon>
    </lineage>
</organism>
<sequence>MENNNYNISLNGKQFDVQVNEHADGDKTLYDIAFEDRTLTIYKNTLYTWTSDDPQEFSQADIQSVGEQIINV</sequence>
<dbReference type="RefSeq" id="WP_100339408.1">
    <property type="nucleotide sequence ID" value="NZ_PGFJ01000001.1"/>
</dbReference>
<comment type="caution">
    <text evidence="1">The sequence shown here is derived from an EMBL/GenBank/DDBJ whole genome shotgun (WGS) entry which is preliminary data.</text>
</comment>
<keyword evidence="2" id="KW-1185">Reference proteome</keyword>
<evidence type="ECO:0000313" key="1">
    <source>
        <dbReference type="EMBL" id="PJJ83115.1"/>
    </source>
</evidence>
<name>A0A2H9VQM7_9SPHI</name>